<feature type="compositionally biased region" description="Low complexity" evidence="1">
    <location>
        <begin position="431"/>
        <end position="441"/>
    </location>
</feature>
<keyword evidence="2" id="KW-0472">Membrane</keyword>
<evidence type="ECO:0000313" key="6">
    <source>
        <dbReference type="WBParaSite" id="ASIM_0001570401-mRNA-1"/>
    </source>
</evidence>
<keyword evidence="3" id="KW-0732">Signal</keyword>
<keyword evidence="5" id="KW-1185">Reference proteome</keyword>
<feature type="compositionally biased region" description="Low complexity" evidence="1">
    <location>
        <begin position="478"/>
        <end position="494"/>
    </location>
</feature>
<feature type="compositionally biased region" description="Polar residues" evidence="1">
    <location>
        <begin position="409"/>
        <end position="421"/>
    </location>
</feature>
<evidence type="ECO:0000256" key="1">
    <source>
        <dbReference type="SAM" id="MobiDB-lite"/>
    </source>
</evidence>
<feature type="compositionally biased region" description="Polar residues" evidence="1">
    <location>
        <begin position="450"/>
        <end position="464"/>
    </location>
</feature>
<keyword evidence="2" id="KW-1133">Transmembrane helix</keyword>
<evidence type="ECO:0000256" key="3">
    <source>
        <dbReference type="SAM" id="SignalP"/>
    </source>
</evidence>
<reference evidence="4 5" key="2">
    <citation type="submission" date="2018-11" db="EMBL/GenBank/DDBJ databases">
        <authorList>
            <consortium name="Pathogen Informatics"/>
        </authorList>
    </citation>
    <scope>NUCLEOTIDE SEQUENCE [LARGE SCALE GENOMIC DNA]</scope>
</reference>
<name>A0A0M3K413_ANISI</name>
<accession>A0A0M3K413</accession>
<feature type="compositionally biased region" description="Basic and acidic residues" evidence="1">
    <location>
        <begin position="465"/>
        <end position="477"/>
    </location>
</feature>
<feature type="compositionally biased region" description="Low complexity" evidence="1">
    <location>
        <begin position="365"/>
        <end position="379"/>
    </location>
</feature>
<feature type="region of interest" description="Disordered" evidence="1">
    <location>
        <begin position="278"/>
        <end position="540"/>
    </location>
</feature>
<feature type="compositionally biased region" description="Basic and acidic residues" evidence="1">
    <location>
        <begin position="317"/>
        <end position="340"/>
    </location>
</feature>
<feature type="compositionally biased region" description="Polar residues" evidence="1">
    <location>
        <begin position="531"/>
        <end position="540"/>
    </location>
</feature>
<gene>
    <name evidence="4" type="ORF">ASIM_LOCUS15111</name>
</gene>
<evidence type="ECO:0000313" key="4">
    <source>
        <dbReference type="EMBL" id="VDK54262.1"/>
    </source>
</evidence>
<evidence type="ECO:0000313" key="5">
    <source>
        <dbReference type="Proteomes" id="UP000267096"/>
    </source>
</evidence>
<proteinExistence type="predicted"/>
<feature type="transmembrane region" description="Helical" evidence="2">
    <location>
        <begin position="95"/>
        <end position="119"/>
    </location>
</feature>
<sequence>MGIVWLRMLMTLGVLFNYAIESGQDIDDKINRSGTHIYYHVSDKRVLLRAQANKFLVEEPSTILNNTITTGYLRLIYANDELDLIYEQCDTSNNLTMGLAIGIPLALFLVMAAVVITLYCLFCRTSDDDDQQDDDNIPQSLVENARKAEPSASQRDKFLPENFDVNQFHYKGPLIIERRPAFISFHDLAGDPPKQLSAEDHVEFDPNMNEAFEIGEGVEESADVSKFKVKAEEPLNAHPSLRYGKVFTLDSRRGSVRLARDIEAAAMKELHDAMVKSNYRRIHSKEKPRNLGSREAAKKRGSREVAKLVRAKQQLQPKDDGCSRETSANKDDRKHDEKSMKHASTPSKDVIIFDKTQQTTESAKAPSARSRKQQQSSKPCGAIESAMLPLSATQPTMHADYTRHVPGKTPSSRTTTGSVKNDLSDKDNDNAQTKTTETAKSAAKEKPTERNQQPKTTKSGFQPKTSEKKCSQKRDSSKTTTSSKKVSSNAVKKAIGSDHPNQERKSQKKSSEENENVKNETTTNAEGKMSSGKQIISVTL</sequence>
<dbReference type="AlphaFoldDB" id="A0A0M3K413"/>
<feature type="chain" id="PRO_5043121237" evidence="3">
    <location>
        <begin position="23"/>
        <end position="540"/>
    </location>
</feature>
<protein>
    <submittedName>
        <fullName evidence="4 6">Uncharacterized protein</fullName>
    </submittedName>
</protein>
<dbReference type="EMBL" id="UYRR01032119">
    <property type="protein sequence ID" value="VDK54262.1"/>
    <property type="molecule type" value="Genomic_DNA"/>
</dbReference>
<feature type="signal peptide" evidence="3">
    <location>
        <begin position="1"/>
        <end position="22"/>
    </location>
</feature>
<organism evidence="6">
    <name type="scientific">Anisakis simplex</name>
    <name type="common">Herring worm</name>
    <dbReference type="NCBI Taxonomy" id="6269"/>
    <lineage>
        <taxon>Eukaryota</taxon>
        <taxon>Metazoa</taxon>
        <taxon>Ecdysozoa</taxon>
        <taxon>Nematoda</taxon>
        <taxon>Chromadorea</taxon>
        <taxon>Rhabditida</taxon>
        <taxon>Spirurina</taxon>
        <taxon>Ascaridomorpha</taxon>
        <taxon>Ascaridoidea</taxon>
        <taxon>Anisakidae</taxon>
        <taxon>Anisakis</taxon>
        <taxon>Anisakis simplex complex</taxon>
    </lineage>
</organism>
<dbReference type="WBParaSite" id="ASIM_0001570401-mRNA-1">
    <property type="protein sequence ID" value="ASIM_0001570401-mRNA-1"/>
    <property type="gene ID" value="ASIM_0001570401"/>
</dbReference>
<feature type="compositionally biased region" description="Basic and acidic residues" evidence="1">
    <location>
        <begin position="295"/>
        <end position="307"/>
    </location>
</feature>
<evidence type="ECO:0000256" key="2">
    <source>
        <dbReference type="SAM" id="Phobius"/>
    </source>
</evidence>
<dbReference type="OrthoDB" id="5842775at2759"/>
<feature type="compositionally biased region" description="Basic and acidic residues" evidence="1">
    <location>
        <begin position="500"/>
        <end position="518"/>
    </location>
</feature>
<keyword evidence="2" id="KW-0812">Transmembrane</keyword>
<dbReference type="Proteomes" id="UP000267096">
    <property type="component" value="Unassembled WGS sequence"/>
</dbReference>
<reference evidence="6" key="1">
    <citation type="submission" date="2017-02" db="UniProtKB">
        <authorList>
            <consortium name="WormBaseParasite"/>
        </authorList>
    </citation>
    <scope>IDENTIFICATION</scope>
</reference>